<dbReference type="PANTHER" id="PTHR12825">
    <property type="entry name" value="BNIP1-RELATED"/>
    <property type="match status" value="1"/>
</dbReference>
<keyword evidence="8 10" id="KW-0472">Membrane</keyword>
<dbReference type="GO" id="GO:0005484">
    <property type="term" value="F:SNAP receptor activity"/>
    <property type="evidence" value="ECO:0007669"/>
    <property type="project" value="InterPro"/>
</dbReference>
<dbReference type="EMBL" id="JAKELL010000205">
    <property type="protein sequence ID" value="KAH8978777.1"/>
    <property type="molecule type" value="Genomic_DNA"/>
</dbReference>
<comment type="caution">
    <text evidence="12">The sequence shown here is derived from an EMBL/GenBank/DDBJ whole genome shotgun (WGS) entry which is preliminary data.</text>
</comment>
<gene>
    <name evidence="12" type="ORF">EDB92DRAFT_1907810</name>
</gene>
<accession>A0AAD4Q7L0</accession>
<feature type="domain" description="Sec20 C-terminal" evidence="11">
    <location>
        <begin position="146"/>
        <end position="235"/>
    </location>
</feature>
<keyword evidence="4" id="KW-0256">Endoplasmic reticulum</keyword>
<evidence type="ECO:0000256" key="10">
    <source>
        <dbReference type="SAM" id="Phobius"/>
    </source>
</evidence>
<evidence type="ECO:0000256" key="3">
    <source>
        <dbReference type="ARBA" id="ARBA00022692"/>
    </source>
</evidence>
<dbReference type="Pfam" id="PF03908">
    <property type="entry name" value="Sec20"/>
    <property type="match status" value="1"/>
</dbReference>
<evidence type="ECO:0000313" key="13">
    <source>
        <dbReference type="Proteomes" id="UP001201163"/>
    </source>
</evidence>
<evidence type="ECO:0000256" key="5">
    <source>
        <dbReference type="ARBA" id="ARBA00022892"/>
    </source>
</evidence>
<evidence type="ECO:0000256" key="8">
    <source>
        <dbReference type="ARBA" id="ARBA00023136"/>
    </source>
</evidence>
<dbReference type="AlphaFoldDB" id="A0AAD4Q7L0"/>
<name>A0AAD4Q7L0_9AGAM</name>
<dbReference type="Proteomes" id="UP001201163">
    <property type="component" value="Unassembled WGS sequence"/>
</dbReference>
<evidence type="ECO:0000256" key="1">
    <source>
        <dbReference type="ARBA" id="ARBA00004163"/>
    </source>
</evidence>
<keyword evidence="6 10" id="KW-1133">Transmembrane helix</keyword>
<keyword evidence="2" id="KW-0813">Transport</keyword>
<reference evidence="12" key="1">
    <citation type="submission" date="2022-01" db="EMBL/GenBank/DDBJ databases">
        <title>Comparative genomics reveals a dynamic genome evolution in the ectomycorrhizal milk-cap (Lactarius) mushrooms.</title>
        <authorList>
            <consortium name="DOE Joint Genome Institute"/>
            <person name="Lebreton A."/>
            <person name="Tang N."/>
            <person name="Kuo A."/>
            <person name="LaButti K."/>
            <person name="Drula E."/>
            <person name="Barry K."/>
            <person name="Clum A."/>
            <person name="Lipzen A."/>
            <person name="Mousain D."/>
            <person name="Ng V."/>
            <person name="Wang R."/>
            <person name="Wang X."/>
            <person name="Dai Y."/>
            <person name="Henrissat B."/>
            <person name="Grigoriev I.V."/>
            <person name="Guerin-Laguette A."/>
            <person name="Yu F."/>
            <person name="Martin F.M."/>
        </authorList>
    </citation>
    <scope>NUCLEOTIDE SEQUENCE</scope>
    <source>
        <strain evidence="12">QP</strain>
    </source>
</reference>
<dbReference type="InterPro" id="IPR056173">
    <property type="entry name" value="Sec20_C"/>
</dbReference>
<keyword evidence="3 10" id="KW-0812">Transmembrane</keyword>
<evidence type="ECO:0000256" key="7">
    <source>
        <dbReference type="ARBA" id="ARBA00023054"/>
    </source>
</evidence>
<keyword evidence="7" id="KW-0175">Coiled coil</keyword>
<evidence type="ECO:0000256" key="6">
    <source>
        <dbReference type="ARBA" id="ARBA00022989"/>
    </source>
</evidence>
<keyword evidence="5" id="KW-0931">ER-Golgi transport</keyword>
<feature type="transmembrane region" description="Helical" evidence="10">
    <location>
        <begin position="210"/>
        <end position="231"/>
    </location>
</feature>
<dbReference type="GO" id="GO:0005789">
    <property type="term" value="C:endoplasmic reticulum membrane"/>
    <property type="evidence" value="ECO:0007669"/>
    <property type="project" value="UniProtKB-SubCell"/>
</dbReference>
<comment type="subcellular location">
    <subcellularLocation>
        <location evidence="1">Endoplasmic reticulum membrane</location>
        <topology evidence="1">Single-pass type IV membrane protein</topology>
    </subcellularLocation>
</comment>
<sequence>MPPLPPTFDDATSASIASIQRRQGDLRDFQIPRLRGCTESLATQQQCAAELREDLETVMRLIESLDESVDVQRSERSRRDLRGIVEGFRTDLSQLRKDMRSALLASKRAIDSKASSNREELLQSSVLKQTKAPGGKSTEDAVMKTQADVTDALRRTMALMQNELERSVLSTQMLEGSTASLKATSSTHDVLTGLLGTSKQLITALEKADWLDRLLIFAGLIFFALVVLFILKQRIVDRGLRIAFWWTRFLPSGDSRLVDNGVGMEKAASSVASVASSVVASVTTALASQVAHAAGLSGDPLSTSASGDPHTTAVLGAVGSGLSPTLTTALTSETPHRESIHDEL</sequence>
<protein>
    <submittedName>
        <fullName evidence="12">Sec20-domain-containing protein</fullName>
    </submittedName>
</protein>
<dbReference type="PANTHER" id="PTHR12825:SF0">
    <property type="entry name" value="VESICLE TRANSPORT PROTEIN SEC20"/>
    <property type="match status" value="1"/>
</dbReference>
<evidence type="ECO:0000256" key="4">
    <source>
        <dbReference type="ARBA" id="ARBA00022824"/>
    </source>
</evidence>
<dbReference type="GO" id="GO:0031201">
    <property type="term" value="C:SNARE complex"/>
    <property type="evidence" value="ECO:0007669"/>
    <property type="project" value="TreeGrafter"/>
</dbReference>
<evidence type="ECO:0000313" key="12">
    <source>
        <dbReference type="EMBL" id="KAH8978777.1"/>
    </source>
</evidence>
<evidence type="ECO:0000256" key="2">
    <source>
        <dbReference type="ARBA" id="ARBA00022448"/>
    </source>
</evidence>
<evidence type="ECO:0000256" key="9">
    <source>
        <dbReference type="ARBA" id="ARBA00037934"/>
    </source>
</evidence>
<keyword evidence="13" id="KW-1185">Reference proteome</keyword>
<proteinExistence type="inferred from homology"/>
<evidence type="ECO:0000259" key="11">
    <source>
        <dbReference type="Pfam" id="PF03908"/>
    </source>
</evidence>
<dbReference type="GO" id="GO:0006890">
    <property type="term" value="P:retrograde vesicle-mediated transport, Golgi to endoplasmic reticulum"/>
    <property type="evidence" value="ECO:0007669"/>
    <property type="project" value="InterPro"/>
</dbReference>
<organism evidence="12 13">
    <name type="scientific">Lactarius akahatsu</name>
    <dbReference type="NCBI Taxonomy" id="416441"/>
    <lineage>
        <taxon>Eukaryota</taxon>
        <taxon>Fungi</taxon>
        <taxon>Dikarya</taxon>
        <taxon>Basidiomycota</taxon>
        <taxon>Agaricomycotina</taxon>
        <taxon>Agaricomycetes</taxon>
        <taxon>Russulales</taxon>
        <taxon>Russulaceae</taxon>
        <taxon>Lactarius</taxon>
    </lineage>
</organism>
<dbReference type="InterPro" id="IPR005606">
    <property type="entry name" value="Sec20"/>
</dbReference>
<comment type="similarity">
    <text evidence="9">Belongs to the SEC20 family.</text>
</comment>